<name>A0A7G2IV12_CITFR</name>
<sequence length="40" mass="4660">MERVDDHCHSLEDNPMSFTRRKFVIGMGTVIFFTAQVKIC</sequence>
<organism evidence="1 2">
    <name type="scientific">Citrobacter freundii</name>
    <dbReference type="NCBI Taxonomy" id="546"/>
    <lineage>
        <taxon>Bacteria</taxon>
        <taxon>Pseudomonadati</taxon>
        <taxon>Pseudomonadota</taxon>
        <taxon>Gammaproteobacteria</taxon>
        <taxon>Enterobacterales</taxon>
        <taxon>Enterobacteriaceae</taxon>
        <taxon>Citrobacter</taxon>
        <taxon>Citrobacter freundii complex</taxon>
    </lineage>
</organism>
<proteinExistence type="predicted"/>
<dbReference type="Proteomes" id="UP000019194">
    <property type="component" value="Unassembled WGS sequence"/>
</dbReference>
<accession>A0A7G2IV12</accession>
<comment type="caution">
    <text evidence="1">The sequence shown here is derived from an EMBL/GenBank/DDBJ whole genome shotgun (WGS) entry which is preliminary data.</text>
</comment>
<reference evidence="1 2" key="1">
    <citation type="submission" date="2013-10" db="EMBL/GenBank/DDBJ databases">
        <title>Antibiotic resistance diversity of beta-lactamase producers in the General Hospital Vienna.</title>
        <authorList>
            <person name="Barisic I."/>
            <person name="Mitteregger D."/>
            <person name="Hirschl A.M."/>
            <person name="Noehammer C."/>
            <person name="Wiesinger-Mayr H."/>
        </authorList>
    </citation>
    <scope>NUCLEOTIDE SEQUENCE [LARGE SCALE GENOMIC DNA]</scope>
    <source>
        <strain evidence="1 2">ISC11</strain>
    </source>
</reference>
<dbReference type="EMBL" id="CBWP010000071">
    <property type="protein sequence ID" value="CDL40333.1"/>
    <property type="molecule type" value="Genomic_DNA"/>
</dbReference>
<evidence type="ECO:0000313" key="2">
    <source>
        <dbReference type="Proteomes" id="UP000019194"/>
    </source>
</evidence>
<evidence type="ECO:0000313" key="1">
    <source>
        <dbReference type="EMBL" id="CDL40333.1"/>
    </source>
</evidence>
<dbReference type="AlphaFoldDB" id="A0A7G2IV12"/>
<protein>
    <submittedName>
        <fullName evidence="1">Uncharacterized ferredoxin-like protein YdhX</fullName>
    </submittedName>
</protein>